<organism evidence="1 2">
    <name type="scientific">Chitinophaga filiformis</name>
    <name type="common">Myxococcus filiformis</name>
    <name type="synonym">Flexibacter filiformis</name>
    <dbReference type="NCBI Taxonomy" id="104663"/>
    <lineage>
        <taxon>Bacteria</taxon>
        <taxon>Pseudomonadati</taxon>
        <taxon>Bacteroidota</taxon>
        <taxon>Chitinophagia</taxon>
        <taxon>Chitinophagales</taxon>
        <taxon>Chitinophagaceae</taxon>
        <taxon>Chitinophaga</taxon>
    </lineage>
</organism>
<proteinExistence type="predicted"/>
<dbReference type="OrthoDB" id="5522855at2"/>
<accession>A0A1G8CAB5</accession>
<sequence length="59" mass="6661">MKVCYANNWLPAIASVIEERYIAIDEQDQIAGYNKSALKTLQVSETQIEAPDCRQSVLM</sequence>
<dbReference type="EMBL" id="FNBN01000012">
    <property type="protein sequence ID" value="SDH42338.1"/>
    <property type="molecule type" value="Genomic_DNA"/>
</dbReference>
<dbReference type="STRING" id="104663.SAMN04488121_11270"/>
<gene>
    <name evidence="1" type="ORF">SAMN04488121_11270</name>
</gene>
<dbReference type="Proteomes" id="UP000199045">
    <property type="component" value="Unassembled WGS sequence"/>
</dbReference>
<dbReference type="AlphaFoldDB" id="A0A1G8CAB5"/>
<name>A0A1G8CAB5_CHIFI</name>
<dbReference type="RefSeq" id="WP_089838062.1">
    <property type="nucleotide sequence ID" value="NZ_FNBN01000012.1"/>
</dbReference>
<evidence type="ECO:0000313" key="2">
    <source>
        <dbReference type="Proteomes" id="UP000199045"/>
    </source>
</evidence>
<reference evidence="1 2" key="1">
    <citation type="submission" date="2016-10" db="EMBL/GenBank/DDBJ databases">
        <authorList>
            <person name="de Groot N.N."/>
        </authorList>
    </citation>
    <scope>NUCLEOTIDE SEQUENCE [LARGE SCALE GENOMIC DNA]</scope>
    <source>
        <strain evidence="1 2">DSM 527</strain>
    </source>
</reference>
<evidence type="ECO:0000313" key="1">
    <source>
        <dbReference type="EMBL" id="SDH42338.1"/>
    </source>
</evidence>
<protein>
    <submittedName>
        <fullName evidence="1">Uncharacterized protein</fullName>
    </submittedName>
</protein>